<dbReference type="InterPro" id="IPR018480">
    <property type="entry name" value="PNAcMuramoyl-5peptid_Trfase_CS"/>
</dbReference>
<dbReference type="PATRIC" id="fig|1210046.3.peg.747"/>
<comment type="subcellular location">
    <subcellularLocation>
        <location evidence="1">Membrane</location>
        <topology evidence="1">Multi-pass membrane protein</topology>
    </subcellularLocation>
</comment>
<dbReference type="GO" id="GO:0044038">
    <property type="term" value="P:cell wall macromolecule biosynthetic process"/>
    <property type="evidence" value="ECO:0007669"/>
    <property type="project" value="TreeGrafter"/>
</dbReference>
<proteinExistence type="predicted"/>
<protein>
    <submittedName>
        <fullName evidence="7">Phospho-N-acetylmuramoyl-pentapeptide-transferase</fullName>
    </submittedName>
</protein>
<dbReference type="AlphaFoldDB" id="K1DZV3"/>
<name>K1DZV3_9MICO</name>
<reference evidence="7 8" key="1">
    <citation type="journal article" date="2012" name="J. Bacteriol.">
        <title>Genome Sequence of Janibacter hoylei MTCC8307, Isolated from the Stratospheric Air.</title>
        <authorList>
            <person name="Pawar S.P."/>
            <person name="Dhotre D.P."/>
            <person name="Shetty S.A."/>
            <person name="Chowdhury S.P."/>
            <person name="Chaudhari B.L."/>
            <person name="Shouche Y.S."/>
        </authorList>
    </citation>
    <scope>NUCLEOTIDE SEQUENCE [LARGE SCALE GENOMIC DNA]</scope>
    <source>
        <strain evidence="7 8">PVAS-1</strain>
    </source>
</reference>
<feature type="transmembrane region" description="Helical" evidence="6">
    <location>
        <begin position="77"/>
        <end position="96"/>
    </location>
</feature>
<evidence type="ECO:0000256" key="3">
    <source>
        <dbReference type="ARBA" id="ARBA00022692"/>
    </source>
</evidence>
<feature type="transmembrane region" description="Helical" evidence="6">
    <location>
        <begin position="48"/>
        <end position="71"/>
    </location>
</feature>
<keyword evidence="4 6" id="KW-1133">Transmembrane helix</keyword>
<dbReference type="InterPro" id="IPR000715">
    <property type="entry name" value="Glycosyl_transferase_4"/>
</dbReference>
<dbReference type="PANTHER" id="PTHR22926">
    <property type="entry name" value="PHOSPHO-N-ACETYLMURAMOYL-PENTAPEPTIDE-TRANSFERASE"/>
    <property type="match status" value="1"/>
</dbReference>
<keyword evidence="3 6" id="KW-0812">Transmembrane</keyword>
<feature type="transmembrane region" description="Helical" evidence="6">
    <location>
        <begin position="6"/>
        <end position="27"/>
    </location>
</feature>
<dbReference type="EMBL" id="ALWX01000014">
    <property type="protein sequence ID" value="EKA62150.1"/>
    <property type="molecule type" value="Genomic_DNA"/>
</dbReference>
<evidence type="ECO:0000256" key="5">
    <source>
        <dbReference type="ARBA" id="ARBA00023136"/>
    </source>
</evidence>
<evidence type="ECO:0000256" key="2">
    <source>
        <dbReference type="ARBA" id="ARBA00022679"/>
    </source>
</evidence>
<keyword evidence="2 7" id="KW-0808">Transferase</keyword>
<evidence type="ECO:0000256" key="1">
    <source>
        <dbReference type="ARBA" id="ARBA00004141"/>
    </source>
</evidence>
<dbReference type="Pfam" id="PF10555">
    <property type="entry name" value="MraY_sig1"/>
    <property type="match status" value="1"/>
</dbReference>
<dbReference type="GO" id="GO:0005886">
    <property type="term" value="C:plasma membrane"/>
    <property type="evidence" value="ECO:0007669"/>
    <property type="project" value="TreeGrafter"/>
</dbReference>
<dbReference type="Proteomes" id="UP000004474">
    <property type="component" value="Unassembled WGS sequence"/>
</dbReference>
<gene>
    <name evidence="7" type="ORF">B277_03850</name>
</gene>
<sequence>MKAVVIASVLSLVVALLGTPMFIRYLVKQGYGQFIRDDGPTSHHTKRGTPTMGGAVIILATVIAYALAHVVTWHPPTVSGLLVLFLMVGLGAVGFADDYIKISRQRSLGLRSGRSSSVRPPSA</sequence>
<evidence type="ECO:0000256" key="6">
    <source>
        <dbReference type="SAM" id="Phobius"/>
    </source>
</evidence>
<evidence type="ECO:0000313" key="7">
    <source>
        <dbReference type="EMBL" id="EKA62150.1"/>
    </source>
</evidence>
<accession>K1DZV3</accession>
<organism evidence="7 8">
    <name type="scientific">Janibacter hoylei PVAS-1</name>
    <dbReference type="NCBI Taxonomy" id="1210046"/>
    <lineage>
        <taxon>Bacteria</taxon>
        <taxon>Bacillati</taxon>
        <taxon>Actinomycetota</taxon>
        <taxon>Actinomycetes</taxon>
        <taxon>Micrococcales</taxon>
        <taxon>Intrasporangiaceae</taxon>
        <taxon>Janibacter</taxon>
    </lineage>
</organism>
<dbReference type="STRING" id="1210046.B277_03850"/>
<dbReference type="GO" id="GO:0016780">
    <property type="term" value="F:phosphotransferase activity, for other substituted phosphate groups"/>
    <property type="evidence" value="ECO:0007669"/>
    <property type="project" value="InterPro"/>
</dbReference>
<keyword evidence="5 6" id="KW-0472">Membrane</keyword>
<comment type="caution">
    <text evidence="7">The sequence shown here is derived from an EMBL/GenBank/DDBJ whole genome shotgun (WGS) entry which is preliminary data.</text>
</comment>
<evidence type="ECO:0000256" key="4">
    <source>
        <dbReference type="ARBA" id="ARBA00022989"/>
    </source>
</evidence>
<dbReference type="PANTHER" id="PTHR22926:SF5">
    <property type="entry name" value="PHOSPHO-N-ACETYLMURAMOYL-PENTAPEPTIDE-TRANSFERASE HOMOLOG"/>
    <property type="match status" value="1"/>
</dbReference>
<dbReference type="PROSITE" id="PS01347">
    <property type="entry name" value="MRAY_1"/>
    <property type="match status" value="1"/>
</dbReference>
<dbReference type="eggNOG" id="COG0472">
    <property type="taxonomic scope" value="Bacteria"/>
</dbReference>
<dbReference type="GO" id="GO:0071555">
    <property type="term" value="P:cell wall organization"/>
    <property type="evidence" value="ECO:0007669"/>
    <property type="project" value="TreeGrafter"/>
</dbReference>
<evidence type="ECO:0000313" key="8">
    <source>
        <dbReference type="Proteomes" id="UP000004474"/>
    </source>
</evidence>